<keyword evidence="3" id="KW-1185">Reference proteome</keyword>
<keyword evidence="1" id="KW-0175">Coiled coil</keyword>
<accession>A0A1X7ALZ9</accession>
<dbReference type="OrthoDB" id="5808494at2"/>
<evidence type="ECO:0000313" key="2">
    <source>
        <dbReference type="EMBL" id="SMA49218.1"/>
    </source>
</evidence>
<feature type="coiled-coil region" evidence="1">
    <location>
        <begin position="106"/>
        <end position="169"/>
    </location>
</feature>
<evidence type="ECO:0000313" key="3">
    <source>
        <dbReference type="Proteomes" id="UP000196573"/>
    </source>
</evidence>
<organism evidence="2 3">
    <name type="scientific">Parendozoicomonas haliclonae</name>
    <dbReference type="NCBI Taxonomy" id="1960125"/>
    <lineage>
        <taxon>Bacteria</taxon>
        <taxon>Pseudomonadati</taxon>
        <taxon>Pseudomonadota</taxon>
        <taxon>Gammaproteobacteria</taxon>
        <taxon>Oceanospirillales</taxon>
        <taxon>Endozoicomonadaceae</taxon>
        <taxon>Parendozoicomonas</taxon>
    </lineage>
</organism>
<proteinExistence type="predicted"/>
<dbReference type="RefSeq" id="WP_087111515.1">
    <property type="nucleotide sequence ID" value="NZ_CBCSCN010000007.1"/>
</dbReference>
<dbReference type="EMBL" id="FWPT01000007">
    <property type="protein sequence ID" value="SMA49218.1"/>
    <property type="molecule type" value="Genomic_DNA"/>
</dbReference>
<reference evidence="2 3" key="1">
    <citation type="submission" date="2017-03" db="EMBL/GenBank/DDBJ databases">
        <authorList>
            <person name="Afonso C.L."/>
            <person name="Miller P.J."/>
            <person name="Scott M.A."/>
            <person name="Spackman E."/>
            <person name="Goraichik I."/>
            <person name="Dimitrov K.M."/>
            <person name="Suarez D.L."/>
            <person name="Swayne D.E."/>
        </authorList>
    </citation>
    <scope>NUCLEOTIDE SEQUENCE [LARGE SCALE GENOMIC DNA]</scope>
    <source>
        <strain evidence="2">SB41UT1</strain>
    </source>
</reference>
<dbReference type="AlphaFoldDB" id="A0A1X7ALZ9"/>
<sequence>MMRVGSDRTLVAILQHKSLFFQLMDFVQHSLNNPSLEFTISDYQKLLARTAEGMDSGKRRTFLNTLGLENLNQNGLLSYLDRRSGRFRLQQFVLDMLRHLDSKRLRELSSAELNQLLKQLEECERQLSDSNIIWLDDNPDFQEMVESAHNTLNEVNARLQSNVRALKGQASHLAELVDRQDYTRLERSEQVGFALNEILRIHERHVTPMLQFLDERLDISRAAHSTKSELHGSQSPMALVQKIINRFYEHRKGDHVTRLQRVQFHILRLGEEVAAIAKSLETYVRYARQERQRYNRTEELYNSLLTAVQEKQQGQLRDFLLKPEHPVFEPSRVFGNFKNFSRTLASNINWPAEQGTDALDEVLRVRLERTPKVLQDNHSKPGKPRSEEEMLKRTTINRIMKAMERFEYDVQQDDIYTVLHEHLCAQMQSYGLPNLVDALAFLGAHGKVEIVSPPRFNKLVYQGQQLSYRLRSYTPKGQKEPVRQAVNVVKSIEMQEREAP</sequence>
<name>A0A1X7ALZ9_9GAMM</name>
<protein>
    <submittedName>
        <fullName evidence="2">Uncharacterized protein</fullName>
    </submittedName>
</protein>
<dbReference type="Proteomes" id="UP000196573">
    <property type="component" value="Unassembled WGS sequence"/>
</dbReference>
<gene>
    <name evidence="2" type="ORF">EHSB41UT_03121</name>
</gene>
<evidence type="ECO:0000256" key="1">
    <source>
        <dbReference type="SAM" id="Coils"/>
    </source>
</evidence>